<keyword evidence="4 6" id="KW-0472">Membrane</keyword>
<sequence length="582" mass="63295">MQSAQLAIGVGTSIVTSFTQSLGLTLQRKSHEDHAHAGTATNAPAPPYYRRPLWLVGFALFLASSLGGSTVTITLLPVTILAPLGAVTLVSNALFARWLLAHQFSQHAVIATLLVIVGGLLVGTFGTLPLAPHDLDALLRLYRRPVFITYFALTEGLVLVLIVFVYILGRTRDHRGTGKYYLGLGDRRRSVAQSHNTTTGSSWSPSLRDSWDRLIDDEARQPAPTLLMPKPRSEDSAPDDDEATTELPLHRLTTTLTSTPASESPHMAPSQPHQLRLDQELLEPPPESVNTRLLLSPTSPRAVDWGQFSFPSVYPAAYSFKLQYRSPEPDYAIYHPRTLLRMLTIPSVVRAHRDTIRGLLFGIISGMLCSQSLLFAKSGIELLITGFTGTPSPGNGGAHSMPNPFTSPLTWFIVTGLIVTALSQLYFLNRSLELCNTLIIAPLTFCSYNVATLLNGLVYYDQFSHLQPLQFGLVFGGTALLSIGVFILSFGLHSLDTDDPPATDVPRNSTGTFDDSCEQQSVPDSSIGSDESGVFRQILRAAKMLSGSVRRTLSAIPQYLNQRSAASTGPSDELEPLLSTES</sequence>
<dbReference type="GO" id="GO:0016020">
    <property type="term" value="C:membrane"/>
    <property type="evidence" value="ECO:0007669"/>
    <property type="project" value="UniProtKB-SubCell"/>
</dbReference>
<gene>
    <name evidence="7" type="ORF">H4R34_002760</name>
</gene>
<protein>
    <recommendedName>
        <fullName evidence="9">Magnesium transporter NIPA-domain-containing protein</fullName>
    </recommendedName>
</protein>
<keyword evidence="3 6" id="KW-1133">Transmembrane helix</keyword>
<dbReference type="AlphaFoldDB" id="A0A9W8ECM3"/>
<reference evidence="7" key="1">
    <citation type="submission" date="2022-07" db="EMBL/GenBank/DDBJ databases">
        <title>Phylogenomic reconstructions and comparative analyses of Kickxellomycotina fungi.</title>
        <authorList>
            <person name="Reynolds N.K."/>
            <person name="Stajich J.E."/>
            <person name="Barry K."/>
            <person name="Grigoriev I.V."/>
            <person name="Crous P."/>
            <person name="Smith M.E."/>
        </authorList>
    </citation>
    <scope>NUCLEOTIDE SEQUENCE</scope>
    <source>
        <strain evidence="7">RSA 567</strain>
    </source>
</reference>
<evidence type="ECO:0000256" key="5">
    <source>
        <dbReference type="SAM" id="MobiDB-lite"/>
    </source>
</evidence>
<comment type="caution">
    <text evidence="7">The sequence shown here is derived from an EMBL/GenBank/DDBJ whole genome shotgun (WGS) entry which is preliminary data.</text>
</comment>
<dbReference type="Pfam" id="PF05653">
    <property type="entry name" value="Mg_trans_NIPA"/>
    <property type="match status" value="2"/>
</dbReference>
<dbReference type="GO" id="GO:0015095">
    <property type="term" value="F:magnesium ion transmembrane transporter activity"/>
    <property type="evidence" value="ECO:0007669"/>
    <property type="project" value="InterPro"/>
</dbReference>
<dbReference type="Proteomes" id="UP001151582">
    <property type="component" value="Unassembled WGS sequence"/>
</dbReference>
<feature type="transmembrane region" description="Helical" evidence="6">
    <location>
        <begin position="148"/>
        <end position="169"/>
    </location>
</feature>
<dbReference type="EMBL" id="JANBQB010000210">
    <property type="protein sequence ID" value="KAJ1979617.1"/>
    <property type="molecule type" value="Genomic_DNA"/>
</dbReference>
<organism evidence="7 8">
    <name type="scientific">Dimargaris verticillata</name>
    <dbReference type="NCBI Taxonomy" id="2761393"/>
    <lineage>
        <taxon>Eukaryota</taxon>
        <taxon>Fungi</taxon>
        <taxon>Fungi incertae sedis</taxon>
        <taxon>Zoopagomycota</taxon>
        <taxon>Kickxellomycotina</taxon>
        <taxon>Dimargaritomycetes</taxon>
        <taxon>Dimargaritales</taxon>
        <taxon>Dimargaritaceae</taxon>
        <taxon>Dimargaris</taxon>
    </lineage>
</organism>
<keyword evidence="2 6" id="KW-0812">Transmembrane</keyword>
<evidence type="ECO:0000256" key="4">
    <source>
        <dbReference type="ARBA" id="ARBA00023136"/>
    </source>
</evidence>
<feature type="transmembrane region" description="Helical" evidence="6">
    <location>
        <begin position="472"/>
        <end position="492"/>
    </location>
</feature>
<dbReference type="PANTHER" id="PTHR12570:SF86">
    <property type="entry name" value="ADR321CP"/>
    <property type="match status" value="1"/>
</dbReference>
<comment type="subcellular location">
    <subcellularLocation>
        <location evidence="1">Membrane</location>
        <topology evidence="1">Multi-pass membrane protein</topology>
    </subcellularLocation>
</comment>
<evidence type="ECO:0000313" key="8">
    <source>
        <dbReference type="Proteomes" id="UP001151582"/>
    </source>
</evidence>
<feature type="region of interest" description="Disordered" evidence="5">
    <location>
        <begin position="562"/>
        <end position="582"/>
    </location>
</feature>
<evidence type="ECO:0008006" key="9">
    <source>
        <dbReference type="Google" id="ProtNLM"/>
    </source>
</evidence>
<feature type="transmembrane region" description="Helical" evidence="6">
    <location>
        <begin position="440"/>
        <end position="460"/>
    </location>
</feature>
<feature type="transmembrane region" description="Helical" evidence="6">
    <location>
        <begin position="107"/>
        <end position="128"/>
    </location>
</feature>
<dbReference type="PANTHER" id="PTHR12570">
    <property type="match status" value="1"/>
</dbReference>
<evidence type="ECO:0000256" key="6">
    <source>
        <dbReference type="SAM" id="Phobius"/>
    </source>
</evidence>
<feature type="region of interest" description="Disordered" evidence="5">
    <location>
        <begin position="222"/>
        <end position="251"/>
    </location>
</feature>
<feature type="transmembrane region" description="Helical" evidence="6">
    <location>
        <begin position="80"/>
        <end position="100"/>
    </location>
</feature>
<dbReference type="OrthoDB" id="2504919at2759"/>
<evidence type="ECO:0000256" key="2">
    <source>
        <dbReference type="ARBA" id="ARBA00022692"/>
    </source>
</evidence>
<evidence type="ECO:0000313" key="7">
    <source>
        <dbReference type="EMBL" id="KAJ1979617.1"/>
    </source>
</evidence>
<feature type="region of interest" description="Disordered" evidence="5">
    <location>
        <begin position="499"/>
        <end position="529"/>
    </location>
</feature>
<feature type="compositionally biased region" description="Polar residues" evidence="5">
    <location>
        <begin position="506"/>
        <end position="529"/>
    </location>
</feature>
<proteinExistence type="predicted"/>
<keyword evidence="8" id="KW-1185">Reference proteome</keyword>
<accession>A0A9W8ECM3</accession>
<name>A0A9W8ECM3_9FUNG</name>
<dbReference type="InterPro" id="IPR008521">
    <property type="entry name" value="Mg_trans_NIPA"/>
</dbReference>
<evidence type="ECO:0000256" key="3">
    <source>
        <dbReference type="ARBA" id="ARBA00022989"/>
    </source>
</evidence>
<feature type="transmembrane region" description="Helical" evidence="6">
    <location>
        <begin position="53"/>
        <end position="74"/>
    </location>
</feature>
<feature type="transmembrane region" description="Helical" evidence="6">
    <location>
        <begin position="409"/>
        <end position="428"/>
    </location>
</feature>
<evidence type="ECO:0000256" key="1">
    <source>
        <dbReference type="ARBA" id="ARBA00004141"/>
    </source>
</evidence>
<feature type="transmembrane region" description="Helical" evidence="6">
    <location>
        <begin position="358"/>
        <end position="376"/>
    </location>
</feature>